<feature type="compositionally biased region" description="Gly residues" evidence="3">
    <location>
        <begin position="530"/>
        <end position="542"/>
    </location>
</feature>
<dbReference type="PANTHER" id="PTHR12758">
    <property type="entry name" value="APOPTOSIS INHIBITOR 5-RELATED"/>
    <property type="match status" value="1"/>
</dbReference>
<evidence type="ECO:0000313" key="5">
    <source>
        <dbReference type="Proteomes" id="UP001279734"/>
    </source>
</evidence>
<evidence type="ECO:0000256" key="2">
    <source>
        <dbReference type="ARBA" id="ARBA00022703"/>
    </source>
</evidence>
<feature type="compositionally biased region" description="Low complexity" evidence="3">
    <location>
        <begin position="491"/>
        <end position="500"/>
    </location>
</feature>
<evidence type="ECO:0000256" key="1">
    <source>
        <dbReference type="ARBA" id="ARBA00009515"/>
    </source>
</evidence>
<dbReference type="AlphaFoldDB" id="A0AAD3SS57"/>
<dbReference type="InterPro" id="IPR016024">
    <property type="entry name" value="ARM-type_fold"/>
</dbReference>
<dbReference type="Gene3D" id="1.25.10.10">
    <property type="entry name" value="Leucine-rich Repeat Variant"/>
    <property type="match status" value="1"/>
</dbReference>
<dbReference type="SUPFAM" id="SSF48371">
    <property type="entry name" value="ARM repeat"/>
    <property type="match status" value="1"/>
</dbReference>
<sequence length="549" mass="61385">MADAADDIEKLYQYGERLNEAKDKTQNEEDYKGIIAAAKGSIKAKQLAAQLIPRFFKYFPQLQHSAVDAHLDLCEEEELGVRVQAIRGLPLFCKDTPEYVSKIVDILAQLLMAEENVERDAVQKALMSLLRQDVKASLTALFKHVASGVDEGTYENIREKVLNFIRDKVFPLKSELLKPQEQMERHITDLIKKSLQDVTGAEFKMFIDFLKSLSIFGDKAPPERIEELTETIEGQADLDAQFDVSDGDHIDRLLTCICLAIPFFMKGGSNSKFLIYVNKHIIPVLDKLPEDRKLDLLKNLAESSPYTAPQDSRQILPSIVQLLKKYMPRKKTEEMNFTYVECLLYTFHHLASKAPNATNSLCGYKIVTGQPSDRLGEDFSDYYKDFIERLTCVEELSRATMKKLTQGMDEHNKAMAVAVSDEAKERIKIQKQNATTGLRTCNNILAMTQPLHAKSPTFIGDKRINLSWKEATKSSKPSATTIAGGKRPATAVNGSNNNAAKKGRGAGGLQNQLMNRALEGISYGGRISGGRGRGRGRVWGGRGRGRGYR</sequence>
<dbReference type="GO" id="GO:0005634">
    <property type="term" value="C:nucleus"/>
    <property type="evidence" value="ECO:0007669"/>
    <property type="project" value="TreeGrafter"/>
</dbReference>
<dbReference type="EMBL" id="BSYO01000015">
    <property type="protein sequence ID" value="GMH15879.1"/>
    <property type="molecule type" value="Genomic_DNA"/>
</dbReference>
<proteinExistence type="inferred from homology"/>
<dbReference type="Pfam" id="PF05918">
    <property type="entry name" value="API5"/>
    <property type="match status" value="1"/>
</dbReference>
<dbReference type="Proteomes" id="UP001279734">
    <property type="component" value="Unassembled WGS sequence"/>
</dbReference>
<feature type="region of interest" description="Disordered" evidence="3">
    <location>
        <begin position="476"/>
        <end position="508"/>
    </location>
</feature>
<name>A0AAD3SS57_NEPGR</name>
<dbReference type="InterPro" id="IPR011989">
    <property type="entry name" value="ARM-like"/>
</dbReference>
<keyword evidence="5" id="KW-1185">Reference proteome</keyword>
<comment type="caution">
    <text evidence="4">The sequence shown here is derived from an EMBL/GenBank/DDBJ whole genome shotgun (WGS) entry which is preliminary data.</text>
</comment>
<keyword evidence="2" id="KW-0053">Apoptosis</keyword>
<gene>
    <name evidence="4" type="ORF">Nepgr_017720</name>
</gene>
<evidence type="ECO:0008006" key="6">
    <source>
        <dbReference type="Google" id="ProtNLM"/>
    </source>
</evidence>
<accession>A0AAD3SS57</accession>
<dbReference type="GO" id="GO:0043067">
    <property type="term" value="P:regulation of programmed cell death"/>
    <property type="evidence" value="ECO:0007669"/>
    <property type="project" value="TreeGrafter"/>
</dbReference>
<dbReference type="InterPro" id="IPR008383">
    <property type="entry name" value="API5"/>
</dbReference>
<reference evidence="4" key="1">
    <citation type="submission" date="2023-05" db="EMBL/GenBank/DDBJ databases">
        <title>Nepenthes gracilis genome sequencing.</title>
        <authorList>
            <person name="Fukushima K."/>
        </authorList>
    </citation>
    <scope>NUCLEOTIDE SEQUENCE</scope>
    <source>
        <strain evidence="4">SING2019-196</strain>
    </source>
</reference>
<organism evidence="4 5">
    <name type="scientific">Nepenthes gracilis</name>
    <name type="common">Slender pitcher plant</name>
    <dbReference type="NCBI Taxonomy" id="150966"/>
    <lineage>
        <taxon>Eukaryota</taxon>
        <taxon>Viridiplantae</taxon>
        <taxon>Streptophyta</taxon>
        <taxon>Embryophyta</taxon>
        <taxon>Tracheophyta</taxon>
        <taxon>Spermatophyta</taxon>
        <taxon>Magnoliopsida</taxon>
        <taxon>eudicotyledons</taxon>
        <taxon>Gunneridae</taxon>
        <taxon>Pentapetalae</taxon>
        <taxon>Caryophyllales</taxon>
        <taxon>Nepenthaceae</taxon>
        <taxon>Nepenthes</taxon>
    </lineage>
</organism>
<evidence type="ECO:0000256" key="3">
    <source>
        <dbReference type="SAM" id="MobiDB-lite"/>
    </source>
</evidence>
<feature type="region of interest" description="Disordered" evidence="3">
    <location>
        <begin position="530"/>
        <end position="549"/>
    </location>
</feature>
<dbReference type="GO" id="GO:0003729">
    <property type="term" value="F:mRNA binding"/>
    <property type="evidence" value="ECO:0007669"/>
    <property type="project" value="TreeGrafter"/>
</dbReference>
<comment type="similarity">
    <text evidence="1">Belongs to the API5 family.</text>
</comment>
<dbReference type="PANTHER" id="PTHR12758:SF19">
    <property type="entry name" value="APOPTOSIS INHIBITOR 5"/>
    <property type="match status" value="1"/>
</dbReference>
<protein>
    <recommendedName>
        <fullName evidence="6">Apoptosis inhibitor 5</fullName>
    </recommendedName>
</protein>
<evidence type="ECO:0000313" key="4">
    <source>
        <dbReference type="EMBL" id="GMH15879.1"/>
    </source>
</evidence>